<dbReference type="AlphaFoldDB" id="A0A317NGV2"/>
<protein>
    <submittedName>
        <fullName evidence="2">Uncharacterized protein</fullName>
    </submittedName>
</protein>
<dbReference type="Proteomes" id="UP000246410">
    <property type="component" value="Unassembled WGS sequence"/>
</dbReference>
<dbReference type="RefSeq" id="WP_244198342.1">
    <property type="nucleotide sequence ID" value="NZ_QGTL01000006.1"/>
</dbReference>
<dbReference type="EMBL" id="QGTL01000006">
    <property type="protein sequence ID" value="PWV74395.1"/>
    <property type="molecule type" value="Genomic_DNA"/>
</dbReference>
<sequence>MPNLDQDEVVRFAGNLQRSSAVQTGMTPEDRAALIEAGYDPNDPGVQARMIAVERGLALLRARWHDNSGPAHQHWTPATTPMRPTR</sequence>
<comment type="caution">
    <text evidence="2">The sequence shown here is derived from an EMBL/GenBank/DDBJ whole genome shotgun (WGS) entry which is preliminary data.</text>
</comment>
<proteinExistence type="predicted"/>
<feature type="region of interest" description="Disordered" evidence="1">
    <location>
        <begin position="67"/>
        <end position="86"/>
    </location>
</feature>
<accession>A0A317NGV2</accession>
<keyword evidence="3" id="KW-1185">Reference proteome</keyword>
<gene>
    <name evidence="2" type="ORF">DFR69_106206</name>
</gene>
<organism evidence="2 3">
    <name type="scientific">Nocardia neocaledoniensis</name>
    <dbReference type="NCBI Taxonomy" id="236511"/>
    <lineage>
        <taxon>Bacteria</taxon>
        <taxon>Bacillati</taxon>
        <taxon>Actinomycetota</taxon>
        <taxon>Actinomycetes</taxon>
        <taxon>Mycobacteriales</taxon>
        <taxon>Nocardiaceae</taxon>
        <taxon>Nocardia</taxon>
    </lineage>
</organism>
<evidence type="ECO:0000313" key="2">
    <source>
        <dbReference type="EMBL" id="PWV74395.1"/>
    </source>
</evidence>
<reference evidence="2 3" key="1">
    <citation type="submission" date="2018-05" db="EMBL/GenBank/DDBJ databases">
        <title>Genomic Encyclopedia of Type Strains, Phase IV (KMG-IV): sequencing the most valuable type-strain genomes for metagenomic binning, comparative biology and taxonomic classification.</title>
        <authorList>
            <person name="Goeker M."/>
        </authorList>
    </citation>
    <scope>NUCLEOTIDE SEQUENCE [LARGE SCALE GENOMIC DNA]</scope>
    <source>
        <strain evidence="2 3">DSM 44717</strain>
    </source>
</reference>
<evidence type="ECO:0000256" key="1">
    <source>
        <dbReference type="SAM" id="MobiDB-lite"/>
    </source>
</evidence>
<evidence type="ECO:0000313" key="3">
    <source>
        <dbReference type="Proteomes" id="UP000246410"/>
    </source>
</evidence>
<name>A0A317NGV2_9NOCA</name>